<reference evidence="1 2" key="1">
    <citation type="submission" date="2016-07" db="EMBL/GenBank/DDBJ databases">
        <title>Draft genome sequence of Prauserella muralis DSM 45305, isolated from a mould-covered wall in an indoor environment.</title>
        <authorList>
            <person name="Ruckert C."/>
            <person name="Albersmeier A."/>
            <person name="Jiang C.-L."/>
            <person name="Jiang Y."/>
            <person name="Kalinowski J."/>
            <person name="Schneider O."/>
            <person name="Winkler A."/>
            <person name="Zotchev S.B."/>
        </authorList>
    </citation>
    <scope>NUCLEOTIDE SEQUENCE [LARGE SCALE GENOMIC DNA]</scope>
    <source>
        <strain evidence="1 2">DSM 45305</strain>
    </source>
</reference>
<dbReference type="EMBL" id="MASW01000005">
    <property type="protein sequence ID" value="PXY22848.1"/>
    <property type="molecule type" value="Genomic_DNA"/>
</dbReference>
<organism evidence="1 2">
    <name type="scientific">Prauserella muralis</name>
    <dbReference type="NCBI Taxonomy" id="588067"/>
    <lineage>
        <taxon>Bacteria</taxon>
        <taxon>Bacillati</taxon>
        <taxon>Actinomycetota</taxon>
        <taxon>Actinomycetes</taxon>
        <taxon>Pseudonocardiales</taxon>
        <taxon>Pseudonocardiaceae</taxon>
        <taxon>Prauserella</taxon>
    </lineage>
</organism>
<evidence type="ECO:0000313" key="1">
    <source>
        <dbReference type="EMBL" id="PXY22848.1"/>
    </source>
</evidence>
<protein>
    <recommendedName>
        <fullName evidence="3">Cyclase</fullName>
    </recommendedName>
</protein>
<dbReference type="Proteomes" id="UP000249915">
    <property type="component" value="Unassembled WGS sequence"/>
</dbReference>
<gene>
    <name evidence="1" type="ORF">BAY60_24010</name>
</gene>
<dbReference type="InterPro" id="IPR007325">
    <property type="entry name" value="KFase/CYL"/>
</dbReference>
<dbReference type="Gene3D" id="3.50.30.50">
    <property type="entry name" value="Putative cyclase"/>
    <property type="match status" value="1"/>
</dbReference>
<accession>A0A2V4AQR4</accession>
<dbReference type="Pfam" id="PF04199">
    <property type="entry name" value="Cyclase"/>
    <property type="match status" value="1"/>
</dbReference>
<evidence type="ECO:0008006" key="3">
    <source>
        <dbReference type="Google" id="ProtNLM"/>
    </source>
</evidence>
<dbReference type="SUPFAM" id="SSF102198">
    <property type="entry name" value="Putative cyclase"/>
    <property type="match status" value="1"/>
</dbReference>
<dbReference type="PANTHER" id="PTHR34861">
    <property type="match status" value="1"/>
</dbReference>
<sequence length="314" mass="34354">MGLPAFAELPFFEGWTERHSWGVYGPKDDFGALNNVTPERIAQAATEVRSGERVSLQLPPALPDPPLYGRSPLIHKVVRTGRNSWDDRLDCFYPQRATQWDGFRHVRFREFGFYGGVTEDPPEMGDRLGIHHWAHQGVMGRGVLLDVAAYLEHTGGGVDPFAERAITASELRAVAAHQTVTVRPGDILCIRTGWATRYKSASYAQRAVLAEAGGRPAFIGLSAAESTAALLWDWHVGAVAADNPAVESAPGDPRVGSLHRRVLVQLGIPLGELFDFDELARRCAYEDRWTFFFVSTPLAIAGGVGSPANPVAIR</sequence>
<name>A0A2V4AQR4_9PSEU</name>
<dbReference type="GO" id="GO:0004061">
    <property type="term" value="F:arylformamidase activity"/>
    <property type="evidence" value="ECO:0007669"/>
    <property type="project" value="InterPro"/>
</dbReference>
<dbReference type="PANTHER" id="PTHR34861:SF11">
    <property type="entry name" value="CYCLASE"/>
    <property type="match status" value="1"/>
</dbReference>
<evidence type="ECO:0000313" key="2">
    <source>
        <dbReference type="Proteomes" id="UP000249915"/>
    </source>
</evidence>
<dbReference type="InterPro" id="IPR037175">
    <property type="entry name" value="KFase_sf"/>
</dbReference>
<dbReference type="GO" id="GO:0019441">
    <property type="term" value="P:L-tryptophan catabolic process to kynurenine"/>
    <property type="evidence" value="ECO:0007669"/>
    <property type="project" value="InterPro"/>
</dbReference>
<proteinExistence type="predicted"/>
<keyword evidence="2" id="KW-1185">Reference proteome</keyword>
<dbReference type="AlphaFoldDB" id="A0A2V4AQR4"/>
<comment type="caution">
    <text evidence="1">The sequence shown here is derived from an EMBL/GenBank/DDBJ whole genome shotgun (WGS) entry which is preliminary data.</text>
</comment>